<keyword evidence="2 5" id="KW-0378">Hydrolase</keyword>
<dbReference type="Proteomes" id="UP000269019">
    <property type="component" value="Chromosome"/>
</dbReference>
<proteinExistence type="predicted"/>
<dbReference type="PANTHER" id="PTHR12159">
    <property type="entry name" value="G/T AND G/U MISMATCH-SPECIFIC DNA GLYCOSYLASE"/>
    <property type="match status" value="1"/>
</dbReference>
<keyword evidence="6" id="KW-1185">Reference proteome</keyword>
<keyword evidence="3" id="KW-0234">DNA repair</keyword>
<evidence type="ECO:0000256" key="2">
    <source>
        <dbReference type="ARBA" id="ARBA00022801"/>
    </source>
</evidence>
<sequence>MITGAGSLSISPVFPVSYRGVADWADMSTRFPSPCAGRRPTRRELPAFRGKTVDDRLPTADTPYPVRMLIVGVNPGLWTAAVNAPFAYPGNRFWPSLDRAGIITPAIDCTAGMSDTDEQRLVDLGIGITNLVNRATARADELLPAELIQGWHEVVRLTGILKPNVVTVAGITAYRVATQQRKAQLGTQETSIFPGWPVDTALVVVPQPSGLNAHATIDSLAAQWQAAWEYCRD</sequence>
<reference evidence="5 6" key="1">
    <citation type="submission" date="2018-11" db="EMBL/GenBank/DDBJ databases">
        <authorList>
            <person name="Kleinhagauer T."/>
            <person name="Glaeser S.P."/>
            <person name="Spergser J."/>
            <person name="Ruckert C."/>
            <person name="Kaempfer P."/>
            <person name="Busse H.-J."/>
        </authorList>
    </citation>
    <scope>NUCLEOTIDE SEQUENCE [LARGE SCALE GENOMIC DNA]</scope>
    <source>
        <strain evidence="5 6">200CH</strain>
    </source>
</reference>
<dbReference type="InterPro" id="IPR005122">
    <property type="entry name" value="Uracil-DNA_glycosylase-like"/>
</dbReference>
<evidence type="ECO:0000256" key="1">
    <source>
        <dbReference type="ARBA" id="ARBA00022763"/>
    </source>
</evidence>
<dbReference type="InterPro" id="IPR015637">
    <property type="entry name" value="MUG/TDG"/>
</dbReference>
<dbReference type="CDD" id="cd10028">
    <property type="entry name" value="UDG-F2_TDG_MUG"/>
    <property type="match status" value="1"/>
</dbReference>
<dbReference type="PANTHER" id="PTHR12159:SF9">
    <property type="entry name" value="G_T MISMATCH-SPECIFIC THYMINE DNA GLYCOSYLASE"/>
    <property type="match status" value="1"/>
</dbReference>
<dbReference type="Pfam" id="PF03167">
    <property type="entry name" value="UDG"/>
    <property type="match status" value="1"/>
</dbReference>
<dbReference type="InterPro" id="IPR036895">
    <property type="entry name" value="Uracil-DNA_glycosylase-like_sf"/>
</dbReference>
<organism evidence="5 6">
    <name type="scientific">Corynebacterium choanae</name>
    <dbReference type="NCBI Taxonomy" id="1862358"/>
    <lineage>
        <taxon>Bacteria</taxon>
        <taxon>Bacillati</taxon>
        <taxon>Actinomycetota</taxon>
        <taxon>Actinomycetes</taxon>
        <taxon>Mycobacteriales</taxon>
        <taxon>Corynebacteriaceae</taxon>
        <taxon>Corynebacterium</taxon>
    </lineage>
</organism>
<evidence type="ECO:0000256" key="3">
    <source>
        <dbReference type="ARBA" id="ARBA00023204"/>
    </source>
</evidence>
<dbReference type="EC" id="3.2.2.28" evidence="5"/>
<accession>A0A3G6J3S7</accession>
<dbReference type="EMBL" id="CP033896">
    <property type="protein sequence ID" value="AZA12667.1"/>
    <property type="molecule type" value="Genomic_DNA"/>
</dbReference>
<dbReference type="Gene3D" id="3.40.470.10">
    <property type="entry name" value="Uracil-DNA glycosylase-like domain"/>
    <property type="match status" value="1"/>
</dbReference>
<dbReference type="AlphaFoldDB" id="A0A3G6J3S7"/>
<gene>
    <name evidence="5" type="primary">mug</name>
    <name evidence="5" type="ORF">CCHOA_01195</name>
</gene>
<dbReference type="SUPFAM" id="SSF52141">
    <property type="entry name" value="Uracil-DNA glycosylase-like"/>
    <property type="match status" value="1"/>
</dbReference>
<keyword evidence="5" id="KW-0326">Glycosidase</keyword>
<keyword evidence="1" id="KW-0227">DNA damage</keyword>
<dbReference type="GO" id="GO:0006285">
    <property type="term" value="P:base-excision repair, AP site formation"/>
    <property type="evidence" value="ECO:0007669"/>
    <property type="project" value="InterPro"/>
</dbReference>
<evidence type="ECO:0000259" key="4">
    <source>
        <dbReference type="Pfam" id="PF03167"/>
    </source>
</evidence>
<feature type="domain" description="Uracil-DNA glycosylase-like" evidence="4">
    <location>
        <begin position="65"/>
        <end position="226"/>
    </location>
</feature>
<evidence type="ECO:0000313" key="6">
    <source>
        <dbReference type="Proteomes" id="UP000269019"/>
    </source>
</evidence>
<dbReference type="GO" id="GO:0008263">
    <property type="term" value="F:pyrimidine-specific mismatch base pair DNA N-glycosylase activity"/>
    <property type="evidence" value="ECO:0007669"/>
    <property type="project" value="TreeGrafter"/>
</dbReference>
<dbReference type="GO" id="GO:0004844">
    <property type="term" value="F:uracil DNA N-glycosylase activity"/>
    <property type="evidence" value="ECO:0007669"/>
    <property type="project" value="TreeGrafter"/>
</dbReference>
<protein>
    <submittedName>
        <fullName evidence="5">G/U mismatch-specific DNA glycosylase</fullName>
        <ecNumber evidence="5">3.2.2.28</ecNumber>
    </submittedName>
</protein>
<evidence type="ECO:0000313" key="5">
    <source>
        <dbReference type="EMBL" id="AZA12667.1"/>
    </source>
</evidence>
<dbReference type="KEGG" id="ccho:CCHOA_01195"/>
<name>A0A3G6J3S7_9CORY</name>